<comment type="caution">
    <text evidence="9">The sequence shown here is derived from an EMBL/GenBank/DDBJ whole genome shotgun (WGS) entry which is preliminary data.</text>
</comment>
<feature type="compositionally biased region" description="Low complexity" evidence="7">
    <location>
        <begin position="357"/>
        <end position="366"/>
    </location>
</feature>
<gene>
    <name evidence="6 9" type="primary">glsA</name>
    <name evidence="9" type="ORF">RIL96_09000</name>
</gene>
<dbReference type="EC" id="3.5.1.2" evidence="3 6"/>
<evidence type="ECO:0000256" key="6">
    <source>
        <dbReference type="HAMAP-Rule" id="MF_00313"/>
    </source>
</evidence>
<dbReference type="InterPro" id="IPR015868">
    <property type="entry name" value="Glutaminase"/>
</dbReference>
<evidence type="ECO:0000256" key="3">
    <source>
        <dbReference type="ARBA" id="ARBA00012918"/>
    </source>
</evidence>
<keyword evidence="10" id="KW-1185">Reference proteome</keyword>
<sequence length="449" mass="47500">MRSPIPDYLDEVLDTCSSDRSGHVADYIGTLASADPDVHALAISTVDGSVYDVGAREHQFTIQSICKPFVYALAIDDIGLDRVLQAVGVEPSGEAFNELSLEGGTGRPYNPMINAGAIASHQLVRTDVWDPDPHTPGGEHRTEDVRRRVARVLGGLSAFAGHDLSIDYATADDEFASAHRNMAIAHMLRNHEIITNPPAEAVRGYIDVCSALVSVADIALMAATLANSGVNPVTGARVVSPTAARQTLSVMATCGMYDGSGRWLAQIGIPAKSGVSGGIIGVLPGQVGIASFSPRLDAVGNSVQGVQMFERLSADMGLHLMSNEQPSNTAVRWIGTVDDATMSPADDGALGDGGDPGDALLPDDGTPPLGLRTRVVLQGTLRFSGAERTLRAVVDCWDSGELLETVELNLTRVDSISGAGVRMIRELIRRLERDGRHVAVVDPDRLLTV</sequence>
<comment type="subunit">
    <text evidence="2 6">Homotetramer.</text>
</comment>
<dbReference type="Gene3D" id="3.40.710.10">
    <property type="entry name" value="DD-peptidase/beta-lactamase superfamily"/>
    <property type="match status" value="1"/>
</dbReference>
<dbReference type="InterPro" id="IPR036513">
    <property type="entry name" value="STAS_dom_sf"/>
</dbReference>
<evidence type="ECO:0000256" key="1">
    <source>
        <dbReference type="ARBA" id="ARBA00011076"/>
    </source>
</evidence>
<evidence type="ECO:0000313" key="9">
    <source>
        <dbReference type="EMBL" id="MDR8019699.1"/>
    </source>
</evidence>
<evidence type="ECO:0000259" key="8">
    <source>
        <dbReference type="PROSITE" id="PS50801"/>
    </source>
</evidence>
<dbReference type="GO" id="GO:0004359">
    <property type="term" value="F:glutaminase activity"/>
    <property type="evidence" value="ECO:0007669"/>
    <property type="project" value="UniProtKB-EC"/>
</dbReference>
<dbReference type="SUPFAM" id="SSF56601">
    <property type="entry name" value="beta-lactamase/transpeptidase-like"/>
    <property type="match status" value="1"/>
</dbReference>
<feature type="binding site" evidence="6">
    <location>
        <position position="114"/>
    </location>
    <ligand>
        <name>substrate</name>
    </ligand>
</feature>
<evidence type="ECO:0000256" key="5">
    <source>
        <dbReference type="ARBA" id="ARBA00049534"/>
    </source>
</evidence>
<name>A0ABU2DT66_9MICC</name>
<feature type="domain" description="STAS" evidence="8">
    <location>
        <begin position="375"/>
        <end position="449"/>
    </location>
</feature>
<dbReference type="Pfam" id="PF01740">
    <property type="entry name" value="STAS"/>
    <property type="match status" value="1"/>
</dbReference>
<feature type="binding site" evidence="6">
    <location>
        <position position="64"/>
    </location>
    <ligand>
        <name>substrate</name>
    </ligand>
</feature>
<dbReference type="EMBL" id="JAVKGR010000010">
    <property type="protein sequence ID" value="MDR8019699.1"/>
    <property type="molecule type" value="Genomic_DNA"/>
</dbReference>
<protein>
    <recommendedName>
        <fullName evidence="3 6">Glutaminase</fullName>
        <ecNumber evidence="3 6">3.5.1.2</ecNumber>
    </recommendedName>
</protein>
<feature type="region of interest" description="Disordered" evidence="7">
    <location>
        <begin position="344"/>
        <end position="366"/>
    </location>
</feature>
<dbReference type="HAMAP" id="MF_00313">
    <property type="entry name" value="Glutaminase"/>
    <property type="match status" value="1"/>
</dbReference>
<organism evidence="9 10">
    <name type="scientific">Nesterenkonia aerolata</name>
    <dbReference type="NCBI Taxonomy" id="3074079"/>
    <lineage>
        <taxon>Bacteria</taxon>
        <taxon>Bacillati</taxon>
        <taxon>Actinomycetota</taxon>
        <taxon>Actinomycetes</taxon>
        <taxon>Micrococcales</taxon>
        <taxon>Micrococcaceae</taxon>
        <taxon>Nesterenkonia</taxon>
    </lineage>
</organism>
<dbReference type="RefSeq" id="WP_310548691.1">
    <property type="nucleotide sequence ID" value="NZ_JAVKGR010000010.1"/>
</dbReference>
<dbReference type="Pfam" id="PF04960">
    <property type="entry name" value="Glutaminase"/>
    <property type="match status" value="1"/>
</dbReference>
<reference evidence="9 10" key="1">
    <citation type="submission" date="2023-09" db="EMBL/GenBank/DDBJ databases">
        <title>Description of three actinobacteria isolated from air of manufacturing shop in a pharmaceutical factory.</title>
        <authorList>
            <person name="Zhang D.-F."/>
        </authorList>
    </citation>
    <scope>NUCLEOTIDE SEQUENCE [LARGE SCALE GENOMIC DNA]</scope>
    <source>
        <strain evidence="9 10">LY-0111</strain>
    </source>
</reference>
<dbReference type="SUPFAM" id="SSF52091">
    <property type="entry name" value="SpoIIaa-like"/>
    <property type="match status" value="1"/>
</dbReference>
<evidence type="ECO:0000256" key="2">
    <source>
        <dbReference type="ARBA" id="ARBA00011881"/>
    </source>
</evidence>
<dbReference type="InterPro" id="IPR012338">
    <property type="entry name" value="Beta-lactam/transpept-like"/>
</dbReference>
<keyword evidence="4 6" id="KW-0378">Hydrolase</keyword>
<keyword evidence="6" id="KW-0007">Acetylation</keyword>
<feature type="binding site" evidence="6">
    <location>
        <position position="257"/>
    </location>
    <ligand>
        <name>substrate</name>
    </ligand>
</feature>
<dbReference type="PANTHER" id="PTHR12544">
    <property type="entry name" value="GLUTAMINASE"/>
    <property type="match status" value="1"/>
</dbReference>
<dbReference type="Gene3D" id="3.30.750.24">
    <property type="entry name" value="STAS domain"/>
    <property type="match status" value="1"/>
</dbReference>
<feature type="binding site" evidence="6">
    <location>
        <position position="174"/>
    </location>
    <ligand>
        <name>substrate</name>
    </ligand>
</feature>
<comment type="similarity">
    <text evidence="1 6">Belongs to the glutaminase family.</text>
</comment>
<proteinExistence type="inferred from homology"/>
<feature type="binding site" evidence="6">
    <location>
        <position position="205"/>
    </location>
    <ligand>
        <name>substrate</name>
    </ligand>
</feature>
<dbReference type="PANTHER" id="PTHR12544:SF29">
    <property type="entry name" value="GLUTAMINASE"/>
    <property type="match status" value="1"/>
</dbReference>
<feature type="binding site" evidence="6">
    <location>
        <position position="275"/>
    </location>
    <ligand>
        <name>substrate</name>
    </ligand>
</feature>
<dbReference type="PROSITE" id="PS50801">
    <property type="entry name" value="STAS"/>
    <property type="match status" value="1"/>
</dbReference>
<comment type="catalytic activity">
    <reaction evidence="5 6">
        <text>L-glutamine + H2O = L-glutamate + NH4(+)</text>
        <dbReference type="Rhea" id="RHEA:15889"/>
        <dbReference type="ChEBI" id="CHEBI:15377"/>
        <dbReference type="ChEBI" id="CHEBI:28938"/>
        <dbReference type="ChEBI" id="CHEBI:29985"/>
        <dbReference type="ChEBI" id="CHEBI:58359"/>
        <dbReference type="EC" id="3.5.1.2"/>
    </reaction>
</comment>
<dbReference type="InterPro" id="IPR002645">
    <property type="entry name" value="STAS_dom"/>
</dbReference>
<evidence type="ECO:0000313" key="10">
    <source>
        <dbReference type="Proteomes" id="UP001251870"/>
    </source>
</evidence>
<evidence type="ECO:0000256" key="7">
    <source>
        <dbReference type="SAM" id="MobiDB-lite"/>
    </source>
</evidence>
<dbReference type="Proteomes" id="UP001251870">
    <property type="component" value="Unassembled WGS sequence"/>
</dbReference>
<evidence type="ECO:0000256" key="4">
    <source>
        <dbReference type="ARBA" id="ARBA00022801"/>
    </source>
</evidence>
<dbReference type="NCBIfam" id="TIGR03814">
    <property type="entry name" value="Gln_ase"/>
    <property type="match status" value="1"/>
</dbReference>
<feature type="binding site" evidence="6">
    <location>
        <position position="181"/>
    </location>
    <ligand>
        <name>substrate</name>
    </ligand>
</feature>
<accession>A0ABU2DT66</accession>